<evidence type="ECO:0000256" key="1">
    <source>
        <dbReference type="SAM" id="Phobius"/>
    </source>
</evidence>
<evidence type="ECO:0000313" key="3">
    <source>
        <dbReference type="Proteomes" id="UP001341840"/>
    </source>
</evidence>
<keyword evidence="1" id="KW-0812">Transmembrane</keyword>
<sequence length="146" mass="16222">MSIREVASEDTGSSYAPLDSKCRDDKDGVAPKCYCGAYTILYRSRTCKNPNKLFFGCPFYKKAGSPYCSSFTWLDKHCTKVGIVKDGKEGEGSAEVKEHYELVKVEERMALLESRVAAIEKLRKVMTWIVLSGVVAVFVAIYAIGN</sequence>
<proteinExistence type="predicted"/>
<organism evidence="2 3">
    <name type="scientific">Stylosanthes scabra</name>
    <dbReference type="NCBI Taxonomy" id="79078"/>
    <lineage>
        <taxon>Eukaryota</taxon>
        <taxon>Viridiplantae</taxon>
        <taxon>Streptophyta</taxon>
        <taxon>Embryophyta</taxon>
        <taxon>Tracheophyta</taxon>
        <taxon>Spermatophyta</taxon>
        <taxon>Magnoliopsida</taxon>
        <taxon>eudicotyledons</taxon>
        <taxon>Gunneridae</taxon>
        <taxon>Pentapetalae</taxon>
        <taxon>rosids</taxon>
        <taxon>fabids</taxon>
        <taxon>Fabales</taxon>
        <taxon>Fabaceae</taxon>
        <taxon>Papilionoideae</taxon>
        <taxon>50 kb inversion clade</taxon>
        <taxon>dalbergioids sensu lato</taxon>
        <taxon>Dalbergieae</taxon>
        <taxon>Pterocarpus clade</taxon>
        <taxon>Stylosanthes</taxon>
    </lineage>
</organism>
<accession>A0ABU6V7T3</accession>
<comment type="caution">
    <text evidence="2">The sequence shown here is derived from an EMBL/GenBank/DDBJ whole genome shotgun (WGS) entry which is preliminary data.</text>
</comment>
<evidence type="ECO:0000313" key="2">
    <source>
        <dbReference type="EMBL" id="MED6169124.1"/>
    </source>
</evidence>
<feature type="transmembrane region" description="Helical" evidence="1">
    <location>
        <begin position="125"/>
        <end position="145"/>
    </location>
</feature>
<reference evidence="2 3" key="1">
    <citation type="journal article" date="2023" name="Plants (Basel)">
        <title>Bridging the Gap: Combining Genomics and Transcriptomics Approaches to Understand Stylosanthes scabra, an Orphan Legume from the Brazilian Caatinga.</title>
        <authorList>
            <person name="Ferreira-Neto J.R.C."/>
            <person name="da Silva M.D."/>
            <person name="Binneck E."/>
            <person name="de Melo N.F."/>
            <person name="da Silva R.H."/>
            <person name="de Melo A.L.T.M."/>
            <person name="Pandolfi V."/>
            <person name="Bustamante F.O."/>
            <person name="Brasileiro-Vidal A.C."/>
            <person name="Benko-Iseppon A.M."/>
        </authorList>
    </citation>
    <scope>NUCLEOTIDE SEQUENCE [LARGE SCALE GENOMIC DNA]</scope>
    <source>
        <tissue evidence="2">Leaves</tissue>
    </source>
</reference>
<dbReference type="Proteomes" id="UP001341840">
    <property type="component" value="Unassembled WGS sequence"/>
</dbReference>
<protein>
    <recommendedName>
        <fullName evidence="4">Zinc finger GRF-type domain-containing protein</fullName>
    </recommendedName>
</protein>
<keyword evidence="1" id="KW-0472">Membrane</keyword>
<gene>
    <name evidence="2" type="ORF">PIB30_018462</name>
</gene>
<keyword evidence="3" id="KW-1185">Reference proteome</keyword>
<keyword evidence="1" id="KW-1133">Transmembrane helix</keyword>
<name>A0ABU6V7T3_9FABA</name>
<evidence type="ECO:0008006" key="4">
    <source>
        <dbReference type="Google" id="ProtNLM"/>
    </source>
</evidence>
<dbReference type="EMBL" id="JASCZI010151090">
    <property type="protein sequence ID" value="MED6169124.1"/>
    <property type="molecule type" value="Genomic_DNA"/>
</dbReference>